<dbReference type="EMBL" id="PDDV01000013">
    <property type="protein sequence ID" value="PEH73138.1"/>
    <property type="molecule type" value="Genomic_DNA"/>
</dbReference>
<sequence length="163" mass="17773">MRQRVLLALIGGALLFCSPLSATTLKFGSDVELLALDGQPLPTALFKSANSLELDSGTHQVLFRVAKPFIPNGQAHYSAPLLALFDTRDATSVTIKLPRLGNDHDIQQLEQTQSFELLNHRGIPLEFRADVLESGAADAEGYRQLLRRYNHSNANAALPTLAP</sequence>
<keyword evidence="2 3" id="KW-0732">Signal</keyword>
<dbReference type="InterPro" id="IPR018635">
    <property type="entry name" value="UPF0319"/>
</dbReference>
<dbReference type="GeneID" id="93123669"/>
<dbReference type="AlphaFoldDB" id="A0A2A7U4B6"/>
<comment type="similarity">
    <text evidence="1">Belongs to the UPF0319 family.</text>
</comment>
<protein>
    <submittedName>
        <fullName evidence="4">DUF2057 domain-containing protein</fullName>
    </submittedName>
</protein>
<evidence type="ECO:0000256" key="2">
    <source>
        <dbReference type="ARBA" id="ARBA00022729"/>
    </source>
</evidence>
<gene>
    <name evidence="4" type="ORF">CRM76_14960</name>
</gene>
<dbReference type="STRING" id="636.AAW15_10340"/>
<comment type="caution">
    <text evidence="4">The sequence shown here is derived from an EMBL/GenBank/DDBJ whole genome shotgun (WGS) entry which is preliminary data.</text>
</comment>
<evidence type="ECO:0000256" key="3">
    <source>
        <dbReference type="SAM" id="SignalP"/>
    </source>
</evidence>
<dbReference type="PANTHER" id="PTHR38108">
    <property type="entry name" value="UPF0319 PROTEIN YCCT"/>
    <property type="match status" value="1"/>
</dbReference>
<evidence type="ECO:0000256" key="1">
    <source>
        <dbReference type="ARBA" id="ARBA00008490"/>
    </source>
</evidence>
<name>A0A2A7U4B6_EDWTA</name>
<proteinExistence type="inferred from homology"/>
<dbReference type="RefSeq" id="WP_005284431.1">
    <property type="nucleotide sequence ID" value="NZ_AP028090.1"/>
</dbReference>
<dbReference type="Proteomes" id="UP000219788">
    <property type="component" value="Unassembled WGS sequence"/>
</dbReference>
<dbReference type="OrthoDB" id="6428208at2"/>
<accession>A0A2A7U4B6</accession>
<feature type="signal peptide" evidence="3">
    <location>
        <begin position="1"/>
        <end position="22"/>
    </location>
</feature>
<dbReference type="Pfam" id="PF09829">
    <property type="entry name" value="DUF2057"/>
    <property type="match status" value="1"/>
</dbReference>
<dbReference type="PANTHER" id="PTHR38108:SF1">
    <property type="entry name" value="UPF0319 PROTEIN YCCT"/>
    <property type="match status" value="1"/>
</dbReference>
<evidence type="ECO:0000313" key="4">
    <source>
        <dbReference type="EMBL" id="PEH73138.1"/>
    </source>
</evidence>
<reference evidence="5" key="1">
    <citation type="submission" date="2017-09" db="EMBL/GenBank/DDBJ databases">
        <title>FDA dAtabase for Regulatory Grade micrObial Sequences (FDA-ARGOS): Supporting development and validation of Infectious Disease Dx tests.</title>
        <authorList>
            <person name="Goldberg B."/>
            <person name="Campos J."/>
            <person name="Tallon L."/>
            <person name="Sadzewicz L."/>
            <person name="Ott S."/>
            <person name="Zhao X."/>
            <person name="Nagaraj S."/>
            <person name="Vavikolanu K."/>
            <person name="Aluvathingal J."/>
            <person name="Nadendla S."/>
            <person name="Geyer C."/>
            <person name="Sichtig H."/>
        </authorList>
    </citation>
    <scope>NUCLEOTIDE SEQUENCE [LARGE SCALE GENOMIC DNA]</scope>
    <source>
        <strain evidence="5">FDAARGOS_370</strain>
    </source>
</reference>
<feature type="chain" id="PRO_5012179430" evidence="3">
    <location>
        <begin position="23"/>
        <end position="163"/>
    </location>
</feature>
<evidence type="ECO:0000313" key="5">
    <source>
        <dbReference type="Proteomes" id="UP000219788"/>
    </source>
</evidence>
<organism evidence="4 5">
    <name type="scientific">Edwardsiella tarda</name>
    <dbReference type="NCBI Taxonomy" id="636"/>
    <lineage>
        <taxon>Bacteria</taxon>
        <taxon>Pseudomonadati</taxon>
        <taxon>Pseudomonadota</taxon>
        <taxon>Gammaproteobacteria</taxon>
        <taxon>Enterobacterales</taxon>
        <taxon>Hafniaceae</taxon>
        <taxon>Edwardsiella</taxon>
    </lineage>
</organism>